<accession>A0AAN8RAH6</accession>
<name>A0AAN8RAH6_9PEZI</name>
<keyword evidence="4" id="KW-1185">Reference proteome</keyword>
<feature type="region of interest" description="Disordered" evidence="1">
    <location>
        <begin position="157"/>
        <end position="191"/>
    </location>
</feature>
<reference evidence="3 4" key="1">
    <citation type="submission" date="2019-10" db="EMBL/GenBank/DDBJ databases">
        <authorList>
            <person name="Palmer J.M."/>
        </authorList>
    </citation>
    <scope>NUCLEOTIDE SEQUENCE [LARGE SCALE GENOMIC DNA]</scope>
    <source>
        <strain evidence="3 4">TWF718</strain>
    </source>
</reference>
<evidence type="ECO:0000313" key="3">
    <source>
        <dbReference type="EMBL" id="KAK6330781.1"/>
    </source>
</evidence>
<evidence type="ECO:0000256" key="2">
    <source>
        <dbReference type="SAM" id="SignalP"/>
    </source>
</evidence>
<dbReference type="Proteomes" id="UP001313282">
    <property type="component" value="Unassembled WGS sequence"/>
</dbReference>
<protein>
    <submittedName>
        <fullName evidence="3">Uncharacterized protein</fullName>
    </submittedName>
</protein>
<proteinExistence type="predicted"/>
<organism evidence="3 4">
    <name type="scientific">Orbilia javanica</name>
    <dbReference type="NCBI Taxonomy" id="47235"/>
    <lineage>
        <taxon>Eukaryota</taxon>
        <taxon>Fungi</taxon>
        <taxon>Dikarya</taxon>
        <taxon>Ascomycota</taxon>
        <taxon>Pezizomycotina</taxon>
        <taxon>Orbiliomycetes</taxon>
        <taxon>Orbiliales</taxon>
        <taxon>Orbiliaceae</taxon>
        <taxon>Orbilia</taxon>
    </lineage>
</organism>
<comment type="caution">
    <text evidence="3">The sequence shown here is derived from an EMBL/GenBank/DDBJ whole genome shotgun (WGS) entry which is preliminary data.</text>
</comment>
<feature type="compositionally biased region" description="Polar residues" evidence="1">
    <location>
        <begin position="157"/>
        <end position="169"/>
    </location>
</feature>
<dbReference type="AlphaFoldDB" id="A0AAN8RAH6"/>
<sequence length="297" mass="32000">MRFFLSVIFSLFLFSIANANAVPDLPKRSNKYSKTLTVTKILQLLKCHRASASSFCSTYLHYNIIKPKTVTKTKTSTKTKVVTVTSTKKVTKSIVDCTVTEPYIVDTETLFVGPATTLTELQVVSTSVSLIFGGPIISAEDFKKKAKRNLKFPTPTLSNAHPSSLSKACSSLIGPPPRQKTTTKTSTKTTTKTSTSTKLITELFTASACTDTEYSLIIATETAPSTTIFSEGFKTVTIATVTEVINYFCYPLGLGCAPQVPTPCCPGACESVQGRGRICVPTDAAEKEVFINGLLGN</sequence>
<keyword evidence="2" id="KW-0732">Signal</keyword>
<feature type="compositionally biased region" description="Low complexity" evidence="1">
    <location>
        <begin position="180"/>
        <end position="191"/>
    </location>
</feature>
<gene>
    <name evidence="3" type="ORF">TWF718_002981</name>
</gene>
<evidence type="ECO:0000256" key="1">
    <source>
        <dbReference type="SAM" id="MobiDB-lite"/>
    </source>
</evidence>
<dbReference type="EMBL" id="JAVHNR010000011">
    <property type="protein sequence ID" value="KAK6330781.1"/>
    <property type="molecule type" value="Genomic_DNA"/>
</dbReference>
<feature type="chain" id="PRO_5042923854" evidence="2">
    <location>
        <begin position="20"/>
        <end position="297"/>
    </location>
</feature>
<feature type="signal peptide" evidence="2">
    <location>
        <begin position="1"/>
        <end position="19"/>
    </location>
</feature>
<evidence type="ECO:0000313" key="4">
    <source>
        <dbReference type="Proteomes" id="UP001313282"/>
    </source>
</evidence>